<protein>
    <submittedName>
        <fullName evidence="4">Flavin reductase family protein</fullName>
    </submittedName>
</protein>
<dbReference type="Proteomes" id="UP001049518">
    <property type="component" value="Chromosome"/>
</dbReference>
<dbReference type="SMART" id="SM00903">
    <property type="entry name" value="Flavin_Reduct"/>
    <property type="match status" value="1"/>
</dbReference>
<dbReference type="InterPro" id="IPR050268">
    <property type="entry name" value="NADH-dep_flavin_reductase"/>
</dbReference>
<dbReference type="EMBL" id="CP059572">
    <property type="protein sequence ID" value="QXJ23875.1"/>
    <property type="molecule type" value="Genomic_DNA"/>
</dbReference>
<organism evidence="4 5">
    <name type="scientific">Actinomadura graeca</name>
    <dbReference type="NCBI Taxonomy" id="2750812"/>
    <lineage>
        <taxon>Bacteria</taxon>
        <taxon>Bacillati</taxon>
        <taxon>Actinomycetota</taxon>
        <taxon>Actinomycetes</taxon>
        <taxon>Streptosporangiales</taxon>
        <taxon>Thermomonosporaceae</taxon>
        <taxon>Actinomadura</taxon>
    </lineage>
</organism>
<dbReference type="Pfam" id="PF01613">
    <property type="entry name" value="Flavin_Reduct"/>
    <property type="match status" value="1"/>
</dbReference>
<accession>A0ABX8QYE8</accession>
<evidence type="ECO:0000259" key="3">
    <source>
        <dbReference type="SMART" id="SM00903"/>
    </source>
</evidence>
<dbReference type="PANTHER" id="PTHR30466:SF11">
    <property type="entry name" value="FLAVIN-DEPENDENT MONOOXYGENASE, REDUCTASE SUBUNIT HSAB"/>
    <property type="match status" value="1"/>
</dbReference>
<reference evidence="4" key="1">
    <citation type="submission" date="2020-07" db="EMBL/GenBank/DDBJ databases">
        <authorList>
            <person name="Tarantini F.S."/>
            <person name="Hong K.W."/>
            <person name="Chan K.G."/>
        </authorList>
    </citation>
    <scope>NUCLEOTIDE SEQUENCE</scope>
    <source>
        <strain evidence="4">32-07</strain>
    </source>
</reference>
<dbReference type="Gene3D" id="2.30.110.10">
    <property type="entry name" value="Electron Transport, Fmn-binding Protein, Chain A"/>
    <property type="match status" value="1"/>
</dbReference>
<proteinExistence type="inferred from homology"/>
<sequence>MAAKGIEPLNGRRPAGAPPDPVAFRGVLGRFATGVAAVTGLDDGVPVGLVVNSFTSVSLTPPLVSFCVAHTSLSWPRVRRGARHCVSFLAEHQREHARRLAGAGGAKFGGLPWSPSPAGLPLLDGALGWLECTVDAEHVAGDHVIVVARVHHVGAHDVSGPLIYYRGRYGRFAAPAAGRDTPL</sequence>
<name>A0ABX8QYE8_9ACTN</name>
<dbReference type="RefSeq" id="WP_231329554.1">
    <property type="nucleotide sequence ID" value="NZ_CP059572.1"/>
</dbReference>
<keyword evidence="5" id="KW-1185">Reference proteome</keyword>
<keyword evidence="2" id="KW-0560">Oxidoreductase</keyword>
<comment type="similarity">
    <text evidence="1">Belongs to the non-flavoprotein flavin reductase family.</text>
</comment>
<evidence type="ECO:0000256" key="1">
    <source>
        <dbReference type="ARBA" id="ARBA00008898"/>
    </source>
</evidence>
<evidence type="ECO:0000313" key="5">
    <source>
        <dbReference type="Proteomes" id="UP001049518"/>
    </source>
</evidence>
<dbReference type="InterPro" id="IPR002563">
    <property type="entry name" value="Flavin_Rdtase-like_dom"/>
</dbReference>
<feature type="domain" description="Flavin reductase like" evidence="3">
    <location>
        <begin position="28"/>
        <end position="171"/>
    </location>
</feature>
<evidence type="ECO:0000313" key="4">
    <source>
        <dbReference type="EMBL" id="QXJ23875.1"/>
    </source>
</evidence>
<dbReference type="PANTHER" id="PTHR30466">
    <property type="entry name" value="FLAVIN REDUCTASE"/>
    <property type="match status" value="1"/>
</dbReference>
<dbReference type="InterPro" id="IPR012349">
    <property type="entry name" value="Split_barrel_FMN-bd"/>
</dbReference>
<evidence type="ECO:0000256" key="2">
    <source>
        <dbReference type="ARBA" id="ARBA00023002"/>
    </source>
</evidence>
<gene>
    <name evidence="4" type="ORF">AGRA3207_005090</name>
</gene>
<dbReference type="SUPFAM" id="SSF50475">
    <property type="entry name" value="FMN-binding split barrel"/>
    <property type="match status" value="1"/>
</dbReference>